<sequence>MSIINVLIADDHKIVRSGLSMLISEHPKINVIGTASDGMEAYNKCAELNPDIVLMDLNMPPGDNGLIATKRIKESFPNMKVLILTMHDEREYIFRVLHSGASGYLLKSAEVNDLINAIQTVSRGEAYLYPKATTFLIEDYMNRAAKDEENDMCLLSAREQEVLSYLAKGYSNKEISELLYVSVKTVEAHKANIMQKLKLQTRPELVKYAFKNGLLDFV</sequence>
<dbReference type="PANTHER" id="PTHR43214">
    <property type="entry name" value="TWO-COMPONENT RESPONSE REGULATOR"/>
    <property type="match status" value="1"/>
</dbReference>
<evidence type="ECO:0000259" key="7">
    <source>
        <dbReference type="PROSITE" id="PS50043"/>
    </source>
</evidence>
<dbReference type="Pfam" id="PF00072">
    <property type="entry name" value="Response_reg"/>
    <property type="match status" value="1"/>
</dbReference>
<dbReference type="PROSITE" id="PS00622">
    <property type="entry name" value="HTH_LUXR_1"/>
    <property type="match status" value="1"/>
</dbReference>
<evidence type="ECO:0000256" key="3">
    <source>
        <dbReference type="ARBA" id="ARBA00023015"/>
    </source>
</evidence>
<comment type="subcellular location">
    <subcellularLocation>
        <location evidence="1">Cytoplasm</location>
    </subcellularLocation>
</comment>
<dbReference type="PROSITE" id="PS50043">
    <property type="entry name" value="HTH_LUXR_2"/>
    <property type="match status" value="1"/>
</dbReference>
<dbReference type="InterPro" id="IPR011006">
    <property type="entry name" value="CheY-like_superfamily"/>
</dbReference>
<comment type="caution">
    <text evidence="9">The sequence shown here is derived from an EMBL/GenBank/DDBJ whole genome shotgun (WGS) entry which is preliminary data.</text>
</comment>
<dbReference type="SMART" id="SM00421">
    <property type="entry name" value="HTH_LUXR"/>
    <property type="match status" value="1"/>
</dbReference>
<keyword evidence="10" id="KW-1185">Reference proteome</keyword>
<dbReference type="InterPro" id="IPR058245">
    <property type="entry name" value="NreC/VraR/RcsB-like_REC"/>
</dbReference>
<keyword evidence="2 6" id="KW-0597">Phosphoprotein</keyword>
<keyword evidence="3" id="KW-0805">Transcription regulation</keyword>
<keyword evidence="4" id="KW-0238">DNA-binding</keyword>
<dbReference type="InterPro" id="IPR039420">
    <property type="entry name" value="WalR-like"/>
</dbReference>
<dbReference type="PRINTS" id="PR00038">
    <property type="entry name" value="HTHLUXR"/>
</dbReference>
<evidence type="ECO:0000313" key="10">
    <source>
        <dbReference type="Proteomes" id="UP001342826"/>
    </source>
</evidence>
<keyword evidence="5" id="KW-0804">Transcription</keyword>
<dbReference type="RefSeq" id="WP_066232577.1">
    <property type="nucleotide sequence ID" value="NZ_JARTFQ010000008.1"/>
</dbReference>
<feature type="domain" description="Response regulatory" evidence="8">
    <location>
        <begin position="5"/>
        <end position="122"/>
    </location>
</feature>
<reference evidence="9 10" key="1">
    <citation type="submission" date="2023-03" db="EMBL/GenBank/DDBJ databases">
        <title>Bacillus Genome Sequencing.</title>
        <authorList>
            <person name="Dunlap C."/>
        </authorList>
    </citation>
    <scope>NUCLEOTIDE SEQUENCE [LARGE SCALE GENOMIC DNA]</scope>
    <source>
        <strain evidence="9 10">NRS-1717</strain>
    </source>
</reference>
<dbReference type="InterPro" id="IPR001789">
    <property type="entry name" value="Sig_transdc_resp-reg_receiver"/>
</dbReference>
<evidence type="ECO:0000256" key="4">
    <source>
        <dbReference type="ARBA" id="ARBA00023125"/>
    </source>
</evidence>
<dbReference type="SMART" id="SM00448">
    <property type="entry name" value="REC"/>
    <property type="match status" value="1"/>
</dbReference>
<dbReference type="GeneID" id="301142192"/>
<dbReference type="InterPro" id="IPR016032">
    <property type="entry name" value="Sig_transdc_resp-reg_C-effctor"/>
</dbReference>
<dbReference type="PROSITE" id="PS50110">
    <property type="entry name" value="RESPONSE_REGULATORY"/>
    <property type="match status" value="1"/>
</dbReference>
<dbReference type="EMBL" id="JARTFS010000003">
    <property type="protein sequence ID" value="MED4400386.1"/>
    <property type="molecule type" value="Genomic_DNA"/>
</dbReference>
<evidence type="ECO:0000259" key="8">
    <source>
        <dbReference type="PROSITE" id="PS50110"/>
    </source>
</evidence>
<dbReference type="CDD" id="cd17535">
    <property type="entry name" value="REC_NarL-like"/>
    <property type="match status" value="1"/>
</dbReference>
<accession>A0ABU6NTB1</accession>
<name>A0ABU6NTB1_9BACI</name>
<dbReference type="CDD" id="cd06170">
    <property type="entry name" value="LuxR_C_like"/>
    <property type="match status" value="1"/>
</dbReference>
<dbReference type="SUPFAM" id="SSF52172">
    <property type="entry name" value="CheY-like"/>
    <property type="match status" value="1"/>
</dbReference>
<evidence type="ECO:0000256" key="6">
    <source>
        <dbReference type="PROSITE-ProRule" id="PRU00169"/>
    </source>
</evidence>
<dbReference type="Proteomes" id="UP001342826">
    <property type="component" value="Unassembled WGS sequence"/>
</dbReference>
<proteinExistence type="predicted"/>
<evidence type="ECO:0000256" key="5">
    <source>
        <dbReference type="ARBA" id="ARBA00023163"/>
    </source>
</evidence>
<dbReference type="Gene3D" id="3.40.50.2300">
    <property type="match status" value="1"/>
</dbReference>
<evidence type="ECO:0000313" key="9">
    <source>
        <dbReference type="EMBL" id="MED4400386.1"/>
    </source>
</evidence>
<dbReference type="InterPro" id="IPR000792">
    <property type="entry name" value="Tscrpt_reg_LuxR_C"/>
</dbReference>
<protein>
    <submittedName>
        <fullName evidence="9">Response regulator transcription factor</fullName>
    </submittedName>
</protein>
<dbReference type="PANTHER" id="PTHR43214:SF37">
    <property type="entry name" value="TRANSCRIPTIONAL REGULATORY PROTEIN YDFI"/>
    <property type="match status" value="1"/>
</dbReference>
<feature type="modified residue" description="4-aspartylphosphate" evidence="6">
    <location>
        <position position="56"/>
    </location>
</feature>
<organism evidence="9 10">
    <name type="scientific">Metabacillus fastidiosus</name>
    <dbReference type="NCBI Taxonomy" id="1458"/>
    <lineage>
        <taxon>Bacteria</taxon>
        <taxon>Bacillati</taxon>
        <taxon>Bacillota</taxon>
        <taxon>Bacilli</taxon>
        <taxon>Bacillales</taxon>
        <taxon>Bacillaceae</taxon>
        <taxon>Metabacillus</taxon>
    </lineage>
</organism>
<dbReference type="Pfam" id="PF00196">
    <property type="entry name" value="GerE"/>
    <property type="match status" value="1"/>
</dbReference>
<gene>
    <name evidence="9" type="ORF">P9271_03390</name>
</gene>
<evidence type="ECO:0000256" key="2">
    <source>
        <dbReference type="ARBA" id="ARBA00022553"/>
    </source>
</evidence>
<evidence type="ECO:0000256" key="1">
    <source>
        <dbReference type="ARBA" id="ARBA00004496"/>
    </source>
</evidence>
<dbReference type="SUPFAM" id="SSF46894">
    <property type="entry name" value="C-terminal effector domain of the bipartite response regulators"/>
    <property type="match status" value="1"/>
</dbReference>
<feature type="domain" description="HTH luxR-type" evidence="7">
    <location>
        <begin position="148"/>
        <end position="213"/>
    </location>
</feature>